<evidence type="ECO:0000256" key="9">
    <source>
        <dbReference type="ARBA" id="ARBA00048531"/>
    </source>
</evidence>
<keyword evidence="6" id="KW-0663">Pyridoxal phosphate</keyword>
<dbReference type="CDD" id="cd00609">
    <property type="entry name" value="AAT_like"/>
    <property type="match status" value="1"/>
</dbReference>
<feature type="domain" description="Aminotransferase class I/classII large" evidence="10">
    <location>
        <begin position="57"/>
        <end position="338"/>
    </location>
</feature>
<comment type="function">
    <text evidence="2">Decarboxylates L-threonine-O-3-phosphate to yield (R)-1-amino-2-propanol O-2-phosphate, the precursor for the linkage between the nucleotide loop and the corrin ring in cobalamin.</text>
</comment>
<dbReference type="InterPro" id="IPR004839">
    <property type="entry name" value="Aminotransferase_I/II_large"/>
</dbReference>
<comment type="catalytic activity">
    <reaction evidence="9">
        <text>O-phospho-L-threonine + H(+) = (R)-1-aminopropan-2-yl phosphate + CO2</text>
        <dbReference type="Rhea" id="RHEA:11492"/>
        <dbReference type="ChEBI" id="CHEBI:15378"/>
        <dbReference type="ChEBI" id="CHEBI:16526"/>
        <dbReference type="ChEBI" id="CHEBI:58563"/>
        <dbReference type="ChEBI" id="CHEBI:58675"/>
        <dbReference type="EC" id="4.1.1.81"/>
    </reaction>
</comment>
<accession>A0ABQ3IMS3</accession>
<evidence type="ECO:0000256" key="2">
    <source>
        <dbReference type="ARBA" id="ARBA00003444"/>
    </source>
</evidence>
<dbReference type="EC" id="4.1.1.81" evidence="4"/>
<organism evidence="11 12">
    <name type="scientific">Thalassotalea profundi</name>
    <dbReference type="NCBI Taxonomy" id="2036687"/>
    <lineage>
        <taxon>Bacteria</taxon>
        <taxon>Pseudomonadati</taxon>
        <taxon>Pseudomonadota</taxon>
        <taxon>Gammaproteobacteria</taxon>
        <taxon>Alteromonadales</taxon>
        <taxon>Colwelliaceae</taxon>
        <taxon>Thalassotalea</taxon>
    </lineage>
</organism>
<comment type="pathway">
    <text evidence="3">Cofactor biosynthesis; adenosylcobalamin biosynthesis.</text>
</comment>
<comment type="cofactor">
    <cofactor evidence="1">
        <name>pyridoxal 5'-phosphate</name>
        <dbReference type="ChEBI" id="CHEBI:597326"/>
    </cofactor>
</comment>
<dbReference type="SUPFAM" id="SSF53383">
    <property type="entry name" value="PLP-dependent transferases"/>
    <property type="match status" value="1"/>
</dbReference>
<dbReference type="PROSITE" id="PS00105">
    <property type="entry name" value="AA_TRANSFER_CLASS_1"/>
    <property type="match status" value="1"/>
</dbReference>
<dbReference type="InterPro" id="IPR015421">
    <property type="entry name" value="PyrdxlP-dep_Trfase_major"/>
</dbReference>
<dbReference type="PANTHER" id="PTHR42885">
    <property type="entry name" value="HISTIDINOL-PHOSPHATE AMINOTRANSFERASE-RELATED"/>
    <property type="match status" value="1"/>
</dbReference>
<evidence type="ECO:0000313" key="11">
    <source>
        <dbReference type="EMBL" id="GHE89007.1"/>
    </source>
</evidence>
<evidence type="ECO:0000259" key="10">
    <source>
        <dbReference type="Pfam" id="PF00155"/>
    </source>
</evidence>
<dbReference type="InterPro" id="IPR015422">
    <property type="entry name" value="PyrdxlP-dep_Trfase_small"/>
</dbReference>
<keyword evidence="5" id="KW-0169">Cobalamin biosynthesis</keyword>
<gene>
    <name evidence="11" type="primary">cobC</name>
    <name evidence="11" type="ORF">GCM10011501_18060</name>
</gene>
<dbReference type="Gene3D" id="3.90.1150.10">
    <property type="entry name" value="Aspartate Aminotransferase, domain 1"/>
    <property type="match status" value="1"/>
</dbReference>
<dbReference type="PANTHER" id="PTHR42885:SF1">
    <property type="entry name" value="THREONINE-PHOSPHATE DECARBOXYLASE"/>
    <property type="match status" value="1"/>
</dbReference>
<evidence type="ECO:0000313" key="12">
    <source>
        <dbReference type="Proteomes" id="UP000626370"/>
    </source>
</evidence>
<dbReference type="InterPro" id="IPR005860">
    <property type="entry name" value="CobD"/>
</dbReference>
<evidence type="ECO:0000256" key="8">
    <source>
        <dbReference type="ARBA" id="ARBA00029996"/>
    </source>
</evidence>
<evidence type="ECO:0000256" key="6">
    <source>
        <dbReference type="ARBA" id="ARBA00022898"/>
    </source>
</evidence>
<evidence type="ECO:0000256" key="7">
    <source>
        <dbReference type="ARBA" id="ARBA00023239"/>
    </source>
</evidence>
<comment type="caution">
    <text evidence="11">The sequence shown here is derived from an EMBL/GenBank/DDBJ whole genome shotgun (WGS) entry which is preliminary data.</text>
</comment>
<dbReference type="Pfam" id="PF00155">
    <property type="entry name" value="Aminotran_1_2"/>
    <property type="match status" value="1"/>
</dbReference>
<sequence length="347" mass="39638">MALLHGGQLQQMATRYQVPVDEWLDLSTGIAPLSYPIPAVPLHYWQQLPQLAPHLNLAARDYYQCQNILVTNGSQSIIKALPNLWRQYNQQSNKVYLPAKGYKEHEHAWASAGYNICYYHDELPAKTDLSEHCVLVVINPNNPTGKLFTQTEICQYQKTIKEINGLMVVDEAFMDVIEPDQSITSFVNNTDHHTLVLRSFGKFFGLAGIRIGFLITSDYWQRAFSEHLGPWQVNGPAQYIAELALKDKIWQQQQRENLHQLRLQQEALLRDVLGSEIIAEVVSTNLFITLSFNQLVIAKLLHELLCKLGIYVRLTDEQTSLRFGITTKANFPRLVDALLQAKIQLKK</sequence>
<dbReference type="NCBIfam" id="TIGR01140">
    <property type="entry name" value="L_thr_O3P_dcar"/>
    <property type="match status" value="1"/>
</dbReference>
<evidence type="ECO:0000256" key="5">
    <source>
        <dbReference type="ARBA" id="ARBA00022573"/>
    </source>
</evidence>
<dbReference type="InterPro" id="IPR015424">
    <property type="entry name" value="PyrdxlP-dep_Trfase"/>
</dbReference>
<dbReference type="Gene3D" id="3.40.640.10">
    <property type="entry name" value="Type I PLP-dependent aspartate aminotransferase-like (Major domain)"/>
    <property type="match status" value="1"/>
</dbReference>
<proteinExistence type="predicted"/>
<keyword evidence="12" id="KW-1185">Reference proteome</keyword>
<dbReference type="Proteomes" id="UP000626370">
    <property type="component" value="Unassembled WGS sequence"/>
</dbReference>
<dbReference type="InterPro" id="IPR004838">
    <property type="entry name" value="NHTrfase_class1_PyrdxlP-BS"/>
</dbReference>
<evidence type="ECO:0000256" key="4">
    <source>
        <dbReference type="ARBA" id="ARBA00012285"/>
    </source>
</evidence>
<name>A0ABQ3IMS3_9GAMM</name>
<keyword evidence="7" id="KW-0456">Lyase</keyword>
<reference evidence="12" key="1">
    <citation type="journal article" date="2019" name="Int. J. Syst. Evol. Microbiol.">
        <title>The Global Catalogue of Microorganisms (GCM) 10K type strain sequencing project: providing services to taxonomists for standard genome sequencing and annotation.</title>
        <authorList>
            <consortium name="The Broad Institute Genomics Platform"/>
            <consortium name="The Broad Institute Genome Sequencing Center for Infectious Disease"/>
            <person name="Wu L."/>
            <person name="Ma J."/>
        </authorList>
    </citation>
    <scope>NUCLEOTIDE SEQUENCE [LARGE SCALE GENOMIC DNA]</scope>
    <source>
        <strain evidence="12">CGMCC 1.15922</strain>
    </source>
</reference>
<evidence type="ECO:0000256" key="1">
    <source>
        <dbReference type="ARBA" id="ARBA00001933"/>
    </source>
</evidence>
<dbReference type="EMBL" id="BNAH01000006">
    <property type="protein sequence ID" value="GHE89007.1"/>
    <property type="molecule type" value="Genomic_DNA"/>
</dbReference>
<evidence type="ECO:0000256" key="3">
    <source>
        <dbReference type="ARBA" id="ARBA00004953"/>
    </source>
</evidence>
<dbReference type="RefSeq" id="WP_189377941.1">
    <property type="nucleotide sequence ID" value="NZ_BNAH01000006.1"/>
</dbReference>
<protein>
    <recommendedName>
        <fullName evidence="4">threonine-phosphate decarboxylase</fullName>
        <ecNumber evidence="4">4.1.1.81</ecNumber>
    </recommendedName>
    <alternativeName>
        <fullName evidence="8">L-threonine-O-3-phosphate decarboxylase</fullName>
    </alternativeName>
</protein>